<evidence type="ECO:0000313" key="4">
    <source>
        <dbReference type="Proteomes" id="UP000603141"/>
    </source>
</evidence>
<feature type="chain" id="PRO_5037505316" evidence="2">
    <location>
        <begin position="18"/>
        <end position="551"/>
    </location>
</feature>
<proteinExistence type="predicted"/>
<dbReference type="SUPFAM" id="SSF48452">
    <property type="entry name" value="TPR-like"/>
    <property type="match status" value="1"/>
</dbReference>
<reference evidence="3" key="1">
    <citation type="submission" date="2021-01" db="EMBL/GenBank/DDBJ databases">
        <title>Modified the classification status of verrucomicrobia.</title>
        <authorList>
            <person name="Feng X."/>
        </authorList>
    </citation>
    <scope>NUCLEOTIDE SEQUENCE</scope>
    <source>
        <strain evidence="3">KCTC 22041</strain>
    </source>
</reference>
<sequence>MKLWFIAWLATFTLAAAKEIPSVEEAIPPCVKALQAPTHTEFPQGIKMAVTAKNDHVQAEVLEGLNHLHSGWEFEASRHFAVAMREDPDCLLATWGMVMSLLAPSPETNPARDAAAERLLYLVDEGKGNELERGYAYGMIKYLREGSKEAANAFYKVAERFPNDLQAAIFSSLFGRGGYDDFDEATPDQKNSEKILEGLIAKNPENPIPLHALLLIRAEAPDLTDSLPLARKLCQLKPGYAPYYHLLGHYEWRCGHHAQAASAFGKASSLYSQWMKDNKVSVADAPQWVRSECYRIVALASKGDFDTAYAAAKQLAATSSPADRMQSAGVHMLYWEAKTLPARLLMRRGLPGTTAEALQSLPKPDDLKKITDKSLAFWWIDGLRIYLDAKRLLEAEQLQQAMQTAAVLAQHGSRMSKMQEASNHTGERSEWTKSLHALEILATELKGRDALAGPESAHGSAFNWFRSATDLQKPAAMLFPPAILSPMANRLGNYYLALNEPKKAIESFQEALKDFPNDSDSLQGLQRAYKADGNTVEAQKTDDLIQSLKSE</sequence>
<dbReference type="RefSeq" id="WP_200271585.1">
    <property type="nucleotide sequence ID" value="NZ_JAENIJ010000021.1"/>
</dbReference>
<dbReference type="AlphaFoldDB" id="A0A934S5F3"/>
<gene>
    <name evidence="3" type="ORF">JIN85_13495</name>
</gene>
<keyword evidence="1" id="KW-0802">TPR repeat</keyword>
<name>A0A934S5F3_9BACT</name>
<dbReference type="PANTHER" id="PTHR45588">
    <property type="entry name" value="TPR DOMAIN-CONTAINING PROTEIN"/>
    <property type="match status" value="1"/>
</dbReference>
<evidence type="ECO:0000313" key="3">
    <source>
        <dbReference type="EMBL" id="MBK1883435.1"/>
    </source>
</evidence>
<accession>A0A934S5F3</accession>
<dbReference type="PROSITE" id="PS50005">
    <property type="entry name" value="TPR"/>
    <property type="match status" value="1"/>
</dbReference>
<dbReference type="Gene3D" id="1.25.40.10">
    <property type="entry name" value="Tetratricopeptide repeat domain"/>
    <property type="match status" value="2"/>
</dbReference>
<dbReference type="PANTHER" id="PTHR45588:SF1">
    <property type="entry name" value="WW DOMAIN-CONTAINING PROTEIN"/>
    <property type="match status" value="1"/>
</dbReference>
<feature type="signal peptide" evidence="2">
    <location>
        <begin position="1"/>
        <end position="17"/>
    </location>
</feature>
<protein>
    <submittedName>
        <fullName evidence="3">Tetratricopeptide repeat protein</fullName>
    </submittedName>
</protein>
<dbReference type="InterPro" id="IPR011990">
    <property type="entry name" value="TPR-like_helical_dom_sf"/>
</dbReference>
<evidence type="ECO:0000256" key="1">
    <source>
        <dbReference type="PROSITE-ProRule" id="PRU00339"/>
    </source>
</evidence>
<keyword evidence="2" id="KW-0732">Signal</keyword>
<organism evidence="3 4">
    <name type="scientific">Luteolibacter pohnpeiensis</name>
    <dbReference type="NCBI Taxonomy" id="454153"/>
    <lineage>
        <taxon>Bacteria</taxon>
        <taxon>Pseudomonadati</taxon>
        <taxon>Verrucomicrobiota</taxon>
        <taxon>Verrucomicrobiia</taxon>
        <taxon>Verrucomicrobiales</taxon>
        <taxon>Verrucomicrobiaceae</taxon>
        <taxon>Luteolibacter</taxon>
    </lineage>
</organism>
<keyword evidence="4" id="KW-1185">Reference proteome</keyword>
<dbReference type="Proteomes" id="UP000603141">
    <property type="component" value="Unassembled WGS sequence"/>
</dbReference>
<feature type="repeat" description="TPR" evidence="1">
    <location>
        <begin position="485"/>
        <end position="518"/>
    </location>
</feature>
<evidence type="ECO:0000256" key="2">
    <source>
        <dbReference type="SAM" id="SignalP"/>
    </source>
</evidence>
<comment type="caution">
    <text evidence="3">The sequence shown here is derived from an EMBL/GenBank/DDBJ whole genome shotgun (WGS) entry which is preliminary data.</text>
</comment>
<dbReference type="SMART" id="SM00028">
    <property type="entry name" value="TPR"/>
    <property type="match status" value="2"/>
</dbReference>
<dbReference type="InterPro" id="IPR019734">
    <property type="entry name" value="TPR_rpt"/>
</dbReference>
<dbReference type="EMBL" id="JAENIJ010000021">
    <property type="protein sequence ID" value="MBK1883435.1"/>
    <property type="molecule type" value="Genomic_DNA"/>
</dbReference>